<dbReference type="EMBL" id="WTUX01000022">
    <property type="protein sequence ID" value="MZR15134.1"/>
    <property type="molecule type" value="Genomic_DNA"/>
</dbReference>
<accession>A0A845MBF9</accession>
<dbReference type="InterPro" id="IPR029068">
    <property type="entry name" value="Glyas_Bleomycin-R_OHBP_Dase"/>
</dbReference>
<dbReference type="AlphaFoldDB" id="A0A845MBF9"/>
<keyword evidence="2" id="KW-0560">Oxidoreductase</keyword>
<dbReference type="Gene3D" id="3.10.180.10">
    <property type="entry name" value="2,3-Dihydroxybiphenyl 1,2-Dioxygenase, domain 1"/>
    <property type="match status" value="2"/>
</dbReference>
<dbReference type="InterPro" id="IPR052537">
    <property type="entry name" value="Extradiol_RC_dioxygenase"/>
</dbReference>
<dbReference type="InterPro" id="IPR037523">
    <property type="entry name" value="VOC_core"/>
</dbReference>
<dbReference type="SUPFAM" id="SSF54593">
    <property type="entry name" value="Glyoxalase/Bleomycin resistance protein/Dihydroxybiphenyl dioxygenase"/>
    <property type="match status" value="1"/>
</dbReference>
<comment type="caution">
    <text evidence="2">The sequence shown here is derived from an EMBL/GenBank/DDBJ whole genome shotgun (WGS) entry which is preliminary data.</text>
</comment>
<name>A0A845MBF9_9RHOB</name>
<dbReference type="Pfam" id="PF00903">
    <property type="entry name" value="Glyoxalase"/>
    <property type="match status" value="1"/>
</dbReference>
<evidence type="ECO:0000259" key="1">
    <source>
        <dbReference type="PROSITE" id="PS51819"/>
    </source>
</evidence>
<reference evidence="2 3" key="1">
    <citation type="submission" date="2019-12" db="EMBL/GenBank/DDBJ databases">
        <title>Maritimibacter sp. nov. sp. isolated from sea sand.</title>
        <authorList>
            <person name="Kim J."/>
            <person name="Jeong S.E."/>
            <person name="Jung H.S."/>
            <person name="Jeon C.O."/>
        </authorList>
    </citation>
    <scope>NUCLEOTIDE SEQUENCE [LARGE SCALE GENOMIC DNA]</scope>
    <source>
        <strain evidence="2 3">DP07</strain>
    </source>
</reference>
<dbReference type="PANTHER" id="PTHR36110:SF2">
    <property type="entry name" value="RING-CLEAVING DIOXYGENASE MHQE-RELATED"/>
    <property type="match status" value="1"/>
</dbReference>
<gene>
    <name evidence="2" type="ORF">GQE99_19115</name>
</gene>
<dbReference type="Proteomes" id="UP000467322">
    <property type="component" value="Unassembled WGS sequence"/>
</dbReference>
<proteinExistence type="predicted"/>
<keyword evidence="3" id="KW-1185">Reference proteome</keyword>
<dbReference type="PANTHER" id="PTHR36110">
    <property type="entry name" value="RING-CLEAVING DIOXYGENASE MHQE-RELATED"/>
    <property type="match status" value="1"/>
</dbReference>
<evidence type="ECO:0000313" key="3">
    <source>
        <dbReference type="Proteomes" id="UP000467322"/>
    </source>
</evidence>
<dbReference type="RefSeq" id="WP_161353557.1">
    <property type="nucleotide sequence ID" value="NZ_WTUX01000022.1"/>
</dbReference>
<evidence type="ECO:0000313" key="2">
    <source>
        <dbReference type="EMBL" id="MZR15134.1"/>
    </source>
</evidence>
<dbReference type="GO" id="GO:0051213">
    <property type="term" value="F:dioxygenase activity"/>
    <property type="evidence" value="ECO:0007669"/>
    <property type="project" value="UniProtKB-KW"/>
</dbReference>
<dbReference type="InterPro" id="IPR004360">
    <property type="entry name" value="Glyas_Fos-R_dOase_dom"/>
</dbReference>
<organism evidence="2 3">
    <name type="scientific">Maritimibacter harenae</name>
    <dbReference type="NCBI Taxonomy" id="2606218"/>
    <lineage>
        <taxon>Bacteria</taxon>
        <taxon>Pseudomonadati</taxon>
        <taxon>Pseudomonadota</taxon>
        <taxon>Alphaproteobacteria</taxon>
        <taxon>Rhodobacterales</taxon>
        <taxon>Roseobacteraceae</taxon>
        <taxon>Maritimibacter</taxon>
    </lineage>
</organism>
<protein>
    <submittedName>
        <fullName evidence="2">Ring-cleaving dioxygenase</fullName>
    </submittedName>
</protein>
<keyword evidence="2" id="KW-0223">Dioxygenase</keyword>
<feature type="domain" description="VOC" evidence="1">
    <location>
        <begin position="145"/>
        <end position="261"/>
    </location>
</feature>
<dbReference type="PROSITE" id="PS51819">
    <property type="entry name" value="VOC"/>
    <property type="match status" value="1"/>
</dbReference>
<sequence>MIPHIRGLHHVTAFAGPAPENNAFFTHTLGLRRVKTTVNFDNPHVYHLYFGDEIGTPGTVMTHFPARKWRQGHRGHGEVAVTSFAVPHGSLYAWEKRLEGGQRVEVFGETQLRFPGPDGETLSLVETDDERTPWDALPADMAIRGFHSVTLMVADPRPTLDLLTAMGYAEADAEGTTTRMTMKAPVGVVDVIAAPEMPKSVEGAGSVHHIAFATANDETLMEVRDAVIDAGLKPTEMRDRNYFHSIYFREPGGILYEVATLDIGFDADEPVAELGANLKLPPQHEHLRSELVDELEPIEGLTLA</sequence>